<dbReference type="EMBL" id="JACASE010000014">
    <property type="protein sequence ID" value="KAF6410359.1"/>
    <property type="molecule type" value="Genomic_DNA"/>
</dbReference>
<organism evidence="2 3">
    <name type="scientific">Rousettus aegyptiacus</name>
    <name type="common">Egyptian fruit bat</name>
    <name type="synonym">Pteropus aegyptiacus</name>
    <dbReference type="NCBI Taxonomy" id="9407"/>
    <lineage>
        <taxon>Eukaryota</taxon>
        <taxon>Metazoa</taxon>
        <taxon>Chordata</taxon>
        <taxon>Craniata</taxon>
        <taxon>Vertebrata</taxon>
        <taxon>Euteleostomi</taxon>
        <taxon>Mammalia</taxon>
        <taxon>Eutheria</taxon>
        <taxon>Laurasiatheria</taxon>
        <taxon>Chiroptera</taxon>
        <taxon>Yinpterochiroptera</taxon>
        <taxon>Pteropodoidea</taxon>
        <taxon>Pteropodidae</taxon>
        <taxon>Rousettinae</taxon>
        <taxon>Rousettus</taxon>
    </lineage>
</organism>
<evidence type="ECO:0000256" key="1">
    <source>
        <dbReference type="SAM" id="MobiDB-lite"/>
    </source>
</evidence>
<accession>A0A7J8CHT3</accession>
<sequence>MVHLDDSLNSEKVTGELGSPAPIHYSCAGPCSARPRGHRWSQLQGPMPMSTEAPPPASLPLPLGRLPGRRPGWGWRQQALLSCHPAEPGPAGTGCGLRASQPLQLSCLYLSIFFFCKNLHLFILE</sequence>
<protein>
    <submittedName>
        <fullName evidence="2">Uncharacterized protein</fullName>
    </submittedName>
</protein>
<dbReference type="AlphaFoldDB" id="A0A7J8CHT3"/>
<keyword evidence="3" id="KW-1185">Reference proteome</keyword>
<gene>
    <name evidence="2" type="ORF">HJG63_008924</name>
</gene>
<evidence type="ECO:0000313" key="2">
    <source>
        <dbReference type="EMBL" id="KAF6410359.1"/>
    </source>
</evidence>
<name>A0A7J8CHT3_ROUAE</name>
<evidence type="ECO:0000313" key="3">
    <source>
        <dbReference type="Proteomes" id="UP000593571"/>
    </source>
</evidence>
<reference evidence="2 3" key="1">
    <citation type="journal article" date="2020" name="Nature">
        <title>Six reference-quality genomes reveal evolution of bat adaptations.</title>
        <authorList>
            <person name="Jebb D."/>
            <person name="Huang Z."/>
            <person name="Pippel M."/>
            <person name="Hughes G.M."/>
            <person name="Lavrichenko K."/>
            <person name="Devanna P."/>
            <person name="Winkler S."/>
            <person name="Jermiin L.S."/>
            <person name="Skirmuntt E.C."/>
            <person name="Katzourakis A."/>
            <person name="Burkitt-Gray L."/>
            <person name="Ray D.A."/>
            <person name="Sullivan K.A.M."/>
            <person name="Roscito J.G."/>
            <person name="Kirilenko B.M."/>
            <person name="Davalos L.M."/>
            <person name="Corthals A.P."/>
            <person name="Power M.L."/>
            <person name="Jones G."/>
            <person name="Ransome R.D."/>
            <person name="Dechmann D.K.N."/>
            <person name="Locatelli A.G."/>
            <person name="Puechmaille S.J."/>
            <person name="Fedrigo O."/>
            <person name="Jarvis E.D."/>
            <person name="Hiller M."/>
            <person name="Vernes S.C."/>
            <person name="Myers E.W."/>
            <person name="Teeling E.C."/>
        </authorList>
    </citation>
    <scope>NUCLEOTIDE SEQUENCE [LARGE SCALE GENOMIC DNA]</scope>
    <source>
        <strain evidence="2">MRouAeg1</strain>
        <tissue evidence="2">Muscle</tissue>
    </source>
</reference>
<comment type="caution">
    <text evidence="2">The sequence shown here is derived from an EMBL/GenBank/DDBJ whole genome shotgun (WGS) entry which is preliminary data.</text>
</comment>
<proteinExistence type="predicted"/>
<dbReference type="Proteomes" id="UP000593571">
    <property type="component" value="Unassembled WGS sequence"/>
</dbReference>
<feature type="region of interest" description="Disordered" evidence="1">
    <location>
        <begin position="33"/>
        <end position="63"/>
    </location>
</feature>